<feature type="region of interest" description="Disordered" evidence="1">
    <location>
        <begin position="1549"/>
        <end position="1626"/>
    </location>
</feature>
<evidence type="ECO:0000256" key="1">
    <source>
        <dbReference type="SAM" id="MobiDB-lite"/>
    </source>
</evidence>
<evidence type="ECO:0000313" key="4">
    <source>
        <dbReference type="Proteomes" id="UP000502823"/>
    </source>
</evidence>
<feature type="region of interest" description="Disordered" evidence="1">
    <location>
        <begin position="1442"/>
        <end position="1529"/>
    </location>
</feature>
<feature type="region of interest" description="Disordered" evidence="1">
    <location>
        <begin position="614"/>
        <end position="649"/>
    </location>
</feature>
<feature type="region of interest" description="Disordered" evidence="1">
    <location>
        <begin position="375"/>
        <end position="402"/>
    </location>
</feature>
<evidence type="ECO:0000313" key="3">
    <source>
        <dbReference type="EMBL" id="GFG34570.1"/>
    </source>
</evidence>
<feature type="compositionally biased region" description="Polar residues" evidence="1">
    <location>
        <begin position="766"/>
        <end position="779"/>
    </location>
</feature>
<dbReference type="InParanoid" id="A0A6L2PSF7"/>
<gene>
    <name evidence="3" type="ORF">Cfor_00659</name>
</gene>
<feature type="region of interest" description="Disordered" evidence="1">
    <location>
        <begin position="764"/>
        <end position="789"/>
    </location>
</feature>
<dbReference type="Gene3D" id="1.25.10.10">
    <property type="entry name" value="Leucine-rich Repeat Variant"/>
    <property type="match status" value="2"/>
</dbReference>
<reference evidence="4" key="1">
    <citation type="submission" date="2020-01" db="EMBL/GenBank/DDBJ databases">
        <title>Draft genome sequence of the Termite Coptotermes fromosanus.</title>
        <authorList>
            <person name="Itakura S."/>
            <person name="Yosikawa Y."/>
            <person name="Umezawa K."/>
        </authorList>
    </citation>
    <scope>NUCLEOTIDE SEQUENCE [LARGE SCALE GENOMIC DNA]</scope>
</reference>
<dbReference type="SUPFAM" id="SSF48371">
    <property type="entry name" value="ARM repeat"/>
    <property type="match status" value="2"/>
</dbReference>
<feature type="compositionally biased region" description="Polar residues" evidence="1">
    <location>
        <begin position="1448"/>
        <end position="1457"/>
    </location>
</feature>
<feature type="region of interest" description="Disordered" evidence="1">
    <location>
        <begin position="924"/>
        <end position="943"/>
    </location>
</feature>
<feature type="region of interest" description="Disordered" evidence="1">
    <location>
        <begin position="679"/>
        <end position="703"/>
    </location>
</feature>
<accession>A0A6L2PSF7</accession>
<dbReference type="OrthoDB" id="63891at2759"/>
<feature type="compositionally biased region" description="Basic residues" evidence="1">
    <location>
        <begin position="1478"/>
        <end position="1491"/>
    </location>
</feature>
<feature type="compositionally biased region" description="Polar residues" evidence="1">
    <location>
        <begin position="952"/>
        <end position="966"/>
    </location>
</feature>
<feature type="region of interest" description="Disordered" evidence="1">
    <location>
        <begin position="952"/>
        <end position="973"/>
    </location>
</feature>
<feature type="compositionally biased region" description="Basic and acidic residues" evidence="1">
    <location>
        <begin position="1613"/>
        <end position="1626"/>
    </location>
</feature>
<feature type="compositionally biased region" description="Polar residues" evidence="1">
    <location>
        <begin position="679"/>
        <end position="689"/>
    </location>
</feature>
<comment type="caution">
    <text evidence="3">The sequence shown here is derived from an EMBL/GenBank/DDBJ whole genome shotgun (WGS) entry which is preliminary data.</text>
</comment>
<protein>
    <recommendedName>
        <fullName evidence="2">TOG domain-containing protein</fullName>
    </recommendedName>
</protein>
<feature type="region of interest" description="Disordered" evidence="1">
    <location>
        <begin position="872"/>
        <end position="898"/>
    </location>
</feature>
<feature type="compositionally biased region" description="Basic and acidic residues" evidence="1">
    <location>
        <begin position="872"/>
        <end position="895"/>
    </location>
</feature>
<feature type="domain" description="TOG" evidence="2">
    <location>
        <begin position="996"/>
        <end position="1228"/>
    </location>
</feature>
<proteinExistence type="predicted"/>
<feature type="non-terminal residue" evidence="3">
    <location>
        <position position="1626"/>
    </location>
</feature>
<dbReference type="Proteomes" id="UP000502823">
    <property type="component" value="Unassembled WGS sequence"/>
</dbReference>
<feature type="compositionally biased region" description="Basic and acidic residues" evidence="1">
    <location>
        <begin position="627"/>
        <end position="637"/>
    </location>
</feature>
<evidence type="ECO:0000259" key="2">
    <source>
        <dbReference type="SMART" id="SM01349"/>
    </source>
</evidence>
<dbReference type="SMART" id="SM01349">
    <property type="entry name" value="TOG"/>
    <property type="match status" value="1"/>
</dbReference>
<dbReference type="FunCoup" id="A0A6L2PSF7">
    <property type="interactions" value="31"/>
</dbReference>
<feature type="compositionally biased region" description="Basic residues" evidence="1">
    <location>
        <begin position="1595"/>
        <end position="1605"/>
    </location>
</feature>
<dbReference type="EMBL" id="BLKM01008661">
    <property type="protein sequence ID" value="GFG34570.1"/>
    <property type="molecule type" value="Genomic_DNA"/>
</dbReference>
<sequence>MCWRSRKPGITGGHFRRWLHIDEDTIGPSNKQLHLISGEFFYGTDLLRRSASERRQEDEAMEGLKTLQPDTSQPAFEIQASQKNQRPSSSGKLLQLTPLWEYIVKNQRIPPEIDKDVLFAELAARLCDLEWEVRGHALRVLVDLIPVMELSELDRYMMPVLLKELTYNLGHSALSVRKGALDALGVYLNHSADPETVLRNIVIEGLENQTSSSAVKGNIAMGVILSIPSLVSPLLAPKNGIVLVSQTGLIHLVSALSKKLVQDTYQEQSLKTLVRIREMVGEARFDRFLEGFHPQCKKDFDILCQVYDVRMHLGDSGIDLHVPVPAEDALFKDTSLNTGHGYWSNGSSPASSPLSVSPADTVFRDQNQNLIFMGDKSSSSENVADSPLSPKDENTGGINPMNELNHLTRTEAVNYERDNTFEGEGVMENGFGKIQTFPEETAGIQGIICDRSYAEEEQEEEEDDEEKIQVKIEERAVSLLENKEYEEEAVTLMGDTLDEDALNFSRVVLETEIKFNEDAAIMMTILEEGNVLRQEELNPDEAGSFDQDEATVYAKDIGTGGVDEGCSLYNNNFIMKVLTDDEDYNDDDDVAVPDQPFRRTPRRVRFGGEMVMMRTPDSEETTVDQQDGDHNPPRVSEDGEVSGGCPQGHSVSAEENAVGGAIQAVISGTCRDSTLCTKETSLPGSSRQEATPCPRDDTLGVSRRQSTVQGTVEDVTHITVFEDSGQHSTAFRREDTLIIEIKHDSLGGTSRGSIHDSVETPFRGSVQESKQNSLESVQLGSRGVGVKKSTQGCPHNTNCDSLKASTQYSVDGTSVSVKDGTRESLGEGPVGFVQGTGHDLTECVAQGTAVQDAKQRCVENARNGMVKEARAELLDSRRHGSLRRQERAQDKKQSSVEETFYGATGDVGHKNEEIRTMHRSHIPLPITPARNKPKESKQRSCLYRKRQKVLDSETSTDTLQQSSDQAECTRDKQDYGETVNEMRPGETACVGGRECSCRNWEELGIVSQSVLDDLRDQEEWVSRIHGIERLSDALKDPEVLQTVVPGMRSLLHCLLITMAEDRNYRVATSSIGAVRGLIASLPHAVLQDHLPQIVAGLTRHIGGAGSVNLKIETVQVAKELMRIMKPNPVVEVLFTSECIGAKSSKVRIKIWLRTMKTAKRFVFLHYAACDHNTEFHWDQIAGRVATAVADPRRRVRQAALDALSVIAQFATPRLLDEAIKAVADRQPTMSTRTAYLAGIQARLARRQLPTTSPDGLILYVLQIPSARTRGKGSLSSTPIGSDVDWVLAGTGSLSSGSARSHGQLIAAHRLDPQTTLFPKTDDKSAAAVKKGNPWTDRKEIVAFGVGVRAASAGQQQQQLAHVNPEKSSVSPRHFMLLFWLHNLRIDEQRPRAGVSPWAADFDANQNGFLSSQGTFRPLYLRFQSPPDISNLNNDSVEKGSFSLLPNRLPQSNLSSRGSEGAEHEKLNQTWSSPSAGRHSPRIPKTASKRGRRILEPLNSANPHDGSPHRGVSPARRVSPACREPSPVPAAVSSIPAAVSPMPRGLSPMHVGVDSGGRHKIPPLSPQKQKDRVVDSGFSNTANGRNDDTVDSTSVRKTRRRKRSTSKGKGIIAVKRDPHPPAEDREV</sequence>
<dbReference type="InterPro" id="IPR016024">
    <property type="entry name" value="ARM-type_fold"/>
</dbReference>
<name>A0A6L2PSF7_COPFO</name>
<dbReference type="InterPro" id="IPR034085">
    <property type="entry name" value="TOG"/>
</dbReference>
<organism evidence="3 4">
    <name type="scientific">Coptotermes formosanus</name>
    <name type="common">Formosan subterranean termite</name>
    <dbReference type="NCBI Taxonomy" id="36987"/>
    <lineage>
        <taxon>Eukaryota</taxon>
        <taxon>Metazoa</taxon>
        <taxon>Ecdysozoa</taxon>
        <taxon>Arthropoda</taxon>
        <taxon>Hexapoda</taxon>
        <taxon>Insecta</taxon>
        <taxon>Pterygota</taxon>
        <taxon>Neoptera</taxon>
        <taxon>Polyneoptera</taxon>
        <taxon>Dictyoptera</taxon>
        <taxon>Blattodea</taxon>
        <taxon>Blattoidea</taxon>
        <taxon>Termitoidae</taxon>
        <taxon>Rhinotermitidae</taxon>
        <taxon>Coptotermes</taxon>
    </lineage>
</organism>
<keyword evidence="4" id="KW-1185">Reference proteome</keyword>
<dbReference type="GO" id="GO:0000226">
    <property type="term" value="P:microtubule cytoskeleton organization"/>
    <property type="evidence" value="ECO:0007669"/>
    <property type="project" value="UniProtKB-ARBA"/>
</dbReference>
<dbReference type="InterPro" id="IPR011989">
    <property type="entry name" value="ARM-like"/>
</dbReference>